<feature type="compositionally biased region" description="Basic residues" evidence="5">
    <location>
        <begin position="814"/>
        <end position="824"/>
    </location>
</feature>
<feature type="transmembrane region" description="Helical" evidence="6">
    <location>
        <begin position="499"/>
        <end position="519"/>
    </location>
</feature>
<dbReference type="PANTHER" id="PTHR16950">
    <property type="entry name" value="ZINC TRANSPORTER SLC39A7 HISTIDINE-RICH MEMBRANE PROTEIN KE4"/>
    <property type="match status" value="1"/>
</dbReference>
<feature type="transmembrane region" description="Helical" evidence="6">
    <location>
        <begin position="385"/>
        <end position="403"/>
    </location>
</feature>
<evidence type="ECO:0000256" key="4">
    <source>
        <dbReference type="ARBA" id="ARBA00023136"/>
    </source>
</evidence>
<dbReference type="PANTHER" id="PTHR16950:SF16">
    <property type="entry name" value="ZINC TRANSPORTER ZIP13"/>
    <property type="match status" value="1"/>
</dbReference>
<proteinExistence type="predicted"/>
<feature type="transmembrane region" description="Helical" evidence="6">
    <location>
        <begin position="563"/>
        <end position="581"/>
    </location>
</feature>
<reference evidence="7" key="1">
    <citation type="submission" date="2023-10" db="EMBL/GenBank/DDBJ databases">
        <authorList>
            <person name="Chen Y."/>
            <person name="Shah S."/>
            <person name="Dougan E. K."/>
            <person name="Thang M."/>
            <person name="Chan C."/>
        </authorList>
    </citation>
    <scope>NUCLEOTIDE SEQUENCE [LARGE SCALE GENOMIC DNA]</scope>
</reference>
<keyword evidence="8" id="KW-1185">Reference proteome</keyword>
<accession>A0ABN9UPP4</accession>
<name>A0ABN9UPP4_9DINO</name>
<dbReference type="Proteomes" id="UP001189429">
    <property type="component" value="Unassembled WGS sequence"/>
</dbReference>
<dbReference type="Pfam" id="PF02535">
    <property type="entry name" value="Zip"/>
    <property type="match status" value="1"/>
</dbReference>
<protein>
    <submittedName>
        <fullName evidence="7">Uncharacterized protein</fullName>
    </submittedName>
</protein>
<dbReference type="InterPro" id="IPR003689">
    <property type="entry name" value="ZIP"/>
</dbReference>
<evidence type="ECO:0000313" key="7">
    <source>
        <dbReference type="EMBL" id="CAK0861921.1"/>
    </source>
</evidence>
<evidence type="ECO:0000256" key="6">
    <source>
        <dbReference type="SAM" id="Phobius"/>
    </source>
</evidence>
<evidence type="ECO:0000313" key="8">
    <source>
        <dbReference type="Proteomes" id="UP001189429"/>
    </source>
</evidence>
<feature type="region of interest" description="Disordered" evidence="5">
    <location>
        <begin position="727"/>
        <end position="780"/>
    </location>
</feature>
<comment type="caution">
    <text evidence="7">The sequence shown here is derived from an EMBL/GenBank/DDBJ whole genome shotgun (WGS) entry which is preliminary data.</text>
</comment>
<dbReference type="EMBL" id="CAUYUJ010016107">
    <property type="protein sequence ID" value="CAK0861921.1"/>
    <property type="molecule type" value="Genomic_DNA"/>
</dbReference>
<keyword evidence="2 6" id="KW-0812">Transmembrane</keyword>
<sequence length="862" mass="92579">MTRGTPWEWAGTFDLAAGHYTWSCTKSESGSYADGSAKILVYPLVDSSGESLEAVESAAETAWATSTAKSSYEELETGSTYTLSFDTETWTTHFILHVDTAGAYAVFFEHSPYEFENGFHYLRSEGGEDVEPAFEEEGGNHSHEEHEEHCPWDLEWEWSAVFPVEQGWYDWNAEKVDGDYADAHMKIVIMTTTETDLHDLETQADAYWDAITDSDEVDVGETIPLDVGTTLHFSQETWASHFKIYVPANTSHIAVFAEHFPTEFEGAYHYLRSANGEDIEPVAEESGAGCESASESTSTDDSKIWGEVILAAFVTVLPTLIGIVLVVMTCMPKLKAMMAGEGGIVAVIHSFASGVIFAAAVFLLLPEGLYLATVGKTEAGGSGMWGASVLAGWFFATVVKQLCQLVIGERLNLTVPAGNGEVEEEPGKSKSTSWLVSFPILFGDMFHNFSDGLVLGVAFKTCGASFGWKIAWVTVLHEVPQELSDFAVLITKGRMAWPMALTLNFLSGLSTVIGAIVTYSSDVSSGVEGAILAAGAGVYLYVAATELGPAVGDLMGDRALGSLARLLSFALGATLIGLVLLDHEHCYASAAAGAEGEAASDGHAHGARMFAAIGTPAEPAALPAAAWCQWRTLELAATPRWVASEAAGLGREVAAQAQELFCRHRVDRAFLDFLASPAGAAVLAAWREDNAGHDQPAPAEAAEAQVHARGAGRQRVDRRVERPAGNYFRHAEPPYRHPPSSAHAPAAAEQARRSEPPATPERAAPRPRRRAADRGACAGAPRRHAEVLLRRDGLGSLSSAARRSPATYLFARWTSRRTPPRRSRAGPWNSRSAGTSATAPRRGRSRGCRALPRARRAASTGS</sequence>
<evidence type="ECO:0000256" key="1">
    <source>
        <dbReference type="ARBA" id="ARBA00004141"/>
    </source>
</evidence>
<evidence type="ECO:0000256" key="3">
    <source>
        <dbReference type="ARBA" id="ARBA00022989"/>
    </source>
</evidence>
<gene>
    <name evidence="7" type="ORF">PCOR1329_LOCUS50462</name>
</gene>
<evidence type="ECO:0000256" key="2">
    <source>
        <dbReference type="ARBA" id="ARBA00022692"/>
    </source>
</evidence>
<organism evidence="7 8">
    <name type="scientific">Prorocentrum cordatum</name>
    <dbReference type="NCBI Taxonomy" id="2364126"/>
    <lineage>
        <taxon>Eukaryota</taxon>
        <taxon>Sar</taxon>
        <taxon>Alveolata</taxon>
        <taxon>Dinophyceae</taxon>
        <taxon>Prorocentrales</taxon>
        <taxon>Prorocentraceae</taxon>
        <taxon>Prorocentrum</taxon>
    </lineage>
</organism>
<comment type="subcellular location">
    <subcellularLocation>
        <location evidence="1">Membrane</location>
        <topology evidence="1">Multi-pass membrane protein</topology>
    </subcellularLocation>
</comment>
<feature type="compositionally biased region" description="Polar residues" evidence="5">
    <location>
        <begin position="829"/>
        <end position="838"/>
    </location>
</feature>
<feature type="compositionally biased region" description="Low complexity" evidence="5">
    <location>
        <begin position="738"/>
        <end position="749"/>
    </location>
</feature>
<keyword evidence="3 6" id="KW-1133">Transmembrane helix</keyword>
<feature type="compositionally biased region" description="Basic residues" evidence="5">
    <location>
        <begin position="841"/>
        <end position="856"/>
    </location>
</feature>
<feature type="transmembrane region" description="Helical" evidence="6">
    <location>
        <begin position="531"/>
        <end position="551"/>
    </location>
</feature>
<keyword evidence="4 6" id="KW-0472">Membrane</keyword>
<feature type="transmembrane region" description="Helical" evidence="6">
    <location>
        <begin position="308"/>
        <end position="331"/>
    </location>
</feature>
<evidence type="ECO:0000256" key="5">
    <source>
        <dbReference type="SAM" id="MobiDB-lite"/>
    </source>
</evidence>
<feature type="transmembrane region" description="Helical" evidence="6">
    <location>
        <begin position="343"/>
        <end position="365"/>
    </location>
</feature>
<feature type="region of interest" description="Disordered" evidence="5">
    <location>
        <begin position="812"/>
        <end position="862"/>
    </location>
</feature>